<sequence length="1024" mass="111387">MQWSAVEYDALLRFLANVGSQDPAVQRSNIVQLQHMAHWCAAPYALLDVLCGSERAPSLRQASGLVLKQLIQINPSLVQELNIKVMENTLLGALSDANTIVCRSASLVVAAIVNGGDRFEDRWPGLLQMLRDRASEMHRRSVQGGDPGAIDEAVRHISGVASCARIICEECGLTLRELVTSNEGMCACFFELFCHLLHAAAAVVFNEGDPNRLSLVVESVLSSVTCCITEAVFCVDETEMDEFPHHEGTMQIPQHVLSGALAVHRTACAFIHHAFAVSSGHTLLACIVGYLNCVLQWSKFGWDCTLLAVEEVLPHVLRRMCTGGAEDEQILVLCLNFITNVASCSAATLSHVAKGVAAAIFHCGAVACLLAESFSDECISRVPYTEANLRPLTPGERASILDSGLEEGMDDISSDASQSSETATSLQQSLVHTIEVMSNTCYDDLVGYLIPLITPAMVPGNHPDAQPLRSQETALFLFTELADELFEGLNSELVLSIAAYCWEVLSSNPLPPVNLRRHAVRCVARMATGCAANSWNDDTACPNTLSISSVLRLVSGVVLGDPSHRIQVDGIRCVSMVLPYVFDKHKEGIDEDITVTSLFLVVQNLLSKLPSMSLEARSATYRCLSEIFSLTASRKERWLTTINELTMQTISLLGARAEHIAAELSCSKTQGSSVATALELIALLNATVDVVNSASEDILIQKVGPLVNLAATLLSFCTAQEDETVEGNPNTFRGLYGSDISTLVLDMLDACCSTLLSEEELLCGTEASAQKFLFLRNIMGVGGSGDSSRVLDLCFELLGKGGVREKEVELRRSSFAFMSSALFLCCGQAGTLLEMYRLCIAETACNPHAEKAISNAFLCLAKLFYHLLLEADTDTTSLFCASVSMQDFQPLQEALQLFLVTTSTRTNSYVKTNAFGCAVALAALHQVAYCRPNVAHELYPLLDFSLCAFFRGTEADTCDRYRALMLFALLVSCEREDQQAQQKEKWSLFLPTIGNVLESFERSAPATLTSEVARRWMDILGHAH</sequence>
<reference evidence="1" key="1">
    <citation type="journal article" date="2012" name="Proc. Natl. Acad. Sci. U.S.A.">
        <title>Antigenic diversity is generated by distinct evolutionary mechanisms in African trypanosome species.</title>
        <authorList>
            <person name="Jackson A.P."/>
            <person name="Berry A."/>
            <person name="Aslett M."/>
            <person name="Allison H.C."/>
            <person name="Burton P."/>
            <person name="Vavrova-Anderson J."/>
            <person name="Brown R."/>
            <person name="Browne H."/>
            <person name="Corton N."/>
            <person name="Hauser H."/>
            <person name="Gamble J."/>
            <person name="Gilderthorp R."/>
            <person name="Marcello L."/>
            <person name="McQuillan J."/>
            <person name="Otto T.D."/>
            <person name="Quail M.A."/>
            <person name="Sanders M.J."/>
            <person name="van Tonder A."/>
            <person name="Ginger M.L."/>
            <person name="Field M.C."/>
            <person name="Barry J.D."/>
            <person name="Hertz-Fowler C."/>
            <person name="Berriman M."/>
        </authorList>
    </citation>
    <scope>NUCLEOTIDE SEQUENCE</scope>
    <source>
        <strain evidence="1">Y486</strain>
    </source>
</reference>
<dbReference type="VEuPathDB" id="TriTrypDB:TvY486_0807760"/>
<gene>
    <name evidence="1" type="ORF">TVY486_0807760</name>
</gene>
<organism evidence="1">
    <name type="scientific">Trypanosoma vivax (strain Y486)</name>
    <dbReference type="NCBI Taxonomy" id="1055687"/>
    <lineage>
        <taxon>Eukaryota</taxon>
        <taxon>Discoba</taxon>
        <taxon>Euglenozoa</taxon>
        <taxon>Kinetoplastea</taxon>
        <taxon>Metakinetoplastina</taxon>
        <taxon>Trypanosomatida</taxon>
        <taxon>Trypanosomatidae</taxon>
        <taxon>Trypanosoma</taxon>
        <taxon>Duttonella</taxon>
    </lineage>
</organism>
<accession>G0TZY9</accession>
<protein>
    <recommendedName>
        <fullName evidence="2">Importin N-terminal domain-containing protein</fullName>
    </recommendedName>
</protein>
<dbReference type="AlphaFoldDB" id="G0TZY9"/>
<dbReference type="Gene3D" id="1.25.10.10">
    <property type="entry name" value="Leucine-rich Repeat Variant"/>
    <property type="match status" value="1"/>
</dbReference>
<name>G0TZY9_TRYVY</name>
<proteinExistence type="predicted"/>
<dbReference type="InterPro" id="IPR011989">
    <property type="entry name" value="ARM-like"/>
</dbReference>
<dbReference type="EMBL" id="HE573024">
    <property type="protein sequence ID" value="CCC50169.1"/>
    <property type="molecule type" value="Genomic_DNA"/>
</dbReference>
<evidence type="ECO:0000313" key="1">
    <source>
        <dbReference type="EMBL" id="CCC50169.1"/>
    </source>
</evidence>
<dbReference type="OMA" id="DSSACEC"/>
<dbReference type="SUPFAM" id="SSF48371">
    <property type="entry name" value="ARM repeat"/>
    <property type="match status" value="1"/>
</dbReference>
<dbReference type="InterPro" id="IPR016024">
    <property type="entry name" value="ARM-type_fold"/>
</dbReference>
<evidence type="ECO:0008006" key="2">
    <source>
        <dbReference type="Google" id="ProtNLM"/>
    </source>
</evidence>